<comment type="caution">
    <text evidence="2">The sequence shown here is derived from an EMBL/GenBank/DDBJ whole genome shotgun (WGS) entry which is preliminary data.</text>
</comment>
<dbReference type="AlphaFoldDB" id="A0A4Q7NSF0"/>
<accession>A0A4Q7NSF0</accession>
<organism evidence="2 3">
    <name type="scientific">Motilibacter rhizosphaerae</name>
    <dbReference type="NCBI Taxonomy" id="598652"/>
    <lineage>
        <taxon>Bacteria</taxon>
        <taxon>Bacillati</taxon>
        <taxon>Actinomycetota</taxon>
        <taxon>Actinomycetes</taxon>
        <taxon>Motilibacterales</taxon>
        <taxon>Motilibacteraceae</taxon>
        <taxon>Motilibacter</taxon>
    </lineage>
</organism>
<evidence type="ECO:0000313" key="2">
    <source>
        <dbReference type="EMBL" id="RZS89780.1"/>
    </source>
</evidence>
<gene>
    <name evidence="2" type="ORF">EV189_1554</name>
</gene>
<evidence type="ECO:0000256" key="1">
    <source>
        <dbReference type="SAM" id="MobiDB-lite"/>
    </source>
</evidence>
<dbReference type="Proteomes" id="UP000293638">
    <property type="component" value="Unassembled WGS sequence"/>
</dbReference>
<evidence type="ECO:0000313" key="3">
    <source>
        <dbReference type="Proteomes" id="UP000293638"/>
    </source>
</evidence>
<keyword evidence="3" id="KW-1185">Reference proteome</keyword>
<sequence length="110" mass="11759">MQGECLSDDRLDPQEDLPVPPATAPARGVTEPTLDDLLVSLRRVLAGRFDEVWAAICAAARITPSTRVADPDTLTRVLEATLAQGGAARISGQSLLIRQRSARTLARLGQ</sequence>
<proteinExistence type="predicted"/>
<feature type="region of interest" description="Disordered" evidence="1">
    <location>
        <begin position="1"/>
        <end position="29"/>
    </location>
</feature>
<reference evidence="2 3" key="1">
    <citation type="submission" date="2019-02" db="EMBL/GenBank/DDBJ databases">
        <title>Genomic Encyclopedia of Type Strains, Phase IV (KMG-IV): sequencing the most valuable type-strain genomes for metagenomic binning, comparative biology and taxonomic classification.</title>
        <authorList>
            <person name="Goeker M."/>
        </authorList>
    </citation>
    <scope>NUCLEOTIDE SEQUENCE [LARGE SCALE GENOMIC DNA]</scope>
    <source>
        <strain evidence="2 3">DSM 45622</strain>
    </source>
</reference>
<dbReference type="EMBL" id="SGXD01000002">
    <property type="protein sequence ID" value="RZS89780.1"/>
    <property type="molecule type" value="Genomic_DNA"/>
</dbReference>
<protein>
    <submittedName>
        <fullName evidence="2">Uncharacterized protein</fullName>
    </submittedName>
</protein>
<name>A0A4Q7NSF0_9ACTN</name>